<reference evidence="9" key="1">
    <citation type="submission" date="2021-02" db="EMBL/GenBank/DDBJ databases">
        <authorList>
            <person name="Nowell W R."/>
        </authorList>
    </citation>
    <scope>NUCLEOTIDE SEQUENCE</scope>
</reference>
<comment type="similarity">
    <text evidence="2">Belongs to the MESD family.</text>
</comment>
<dbReference type="Pfam" id="PF12352">
    <property type="entry name" value="V-SNARE_C"/>
    <property type="match status" value="1"/>
</dbReference>
<dbReference type="Proteomes" id="UP000682733">
    <property type="component" value="Unassembled WGS sequence"/>
</dbReference>
<feature type="non-terminal residue" evidence="9">
    <location>
        <position position="1"/>
    </location>
</feature>
<comment type="subcellular location">
    <subcellularLocation>
        <location evidence="1">Endoplasmic reticulum</location>
    </subcellularLocation>
</comment>
<sequence>MDQILSQTNILIREVEHDLVSYENAKTKTSENECEQVINEKLGRLLQMCDRLDILINKESVSKRPQLRQRMNEIKYDMKHYQAAFSNISRKKQQHEQEERARDLLLTRKFGPNTTVTSRTATDSGDTQIQLDHALDYSDRLDSTHMHVDNILSQAQSVLGNLRTQDLTLKGVRTKLISMGNTLGLSSTLIRSIERRAKSDWFILFGGMILTFKMYYFSVILFGLLFISITQSKKKDLRDYSDDDIEKLYQQWEENDSDKLSSDEQNDYYHRYRQQERSYPDLSMNYGEEKAKIMKKGLIQNLFVTLSGKPTKRETEDISEIWYLGLKNALYDIRKYVIDDDRVLFVAEDGSQSFDIKDFLIQQDRCNMVSIDNQVYYSNEAK</sequence>
<proteinExistence type="inferred from homology"/>
<dbReference type="Pfam" id="PF10185">
    <property type="entry name" value="Mesd"/>
    <property type="match status" value="1"/>
</dbReference>
<dbReference type="PANTHER" id="PTHR17600:SF2">
    <property type="entry name" value="LRP CHAPERONE MESD"/>
    <property type="match status" value="1"/>
</dbReference>
<evidence type="ECO:0000256" key="3">
    <source>
        <dbReference type="ARBA" id="ARBA00022687"/>
    </source>
</evidence>
<comment type="caution">
    <text evidence="9">The sequence shown here is derived from an EMBL/GenBank/DDBJ whole genome shotgun (WGS) entry which is preliminary data.</text>
</comment>
<dbReference type="GO" id="GO:0006457">
    <property type="term" value="P:protein folding"/>
    <property type="evidence" value="ECO:0007669"/>
    <property type="project" value="InterPro"/>
</dbReference>
<dbReference type="CDD" id="cd15863">
    <property type="entry name" value="SNARE_GS27"/>
    <property type="match status" value="1"/>
</dbReference>
<dbReference type="GO" id="GO:0016055">
    <property type="term" value="P:Wnt signaling pathway"/>
    <property type="evidence" value="ECO:0007669"/>
    <property type="project" value="UniProtKB-KW"/>
</dbReference>
<protein>
    <recommendedName>
        <fullName evidence="11">Golgi SNAP receptor complex member 2</fullName>
    </recommendedName>
</protein>
<keyword evidence="3" id="KW-0879">Wnt signaling pathway</keyword>
<evidence type="ECO:0000256" key="7">
    <source>
        <dbReference type="SAM" id="Phobius"/>
    </source>
</evidence>
<dbReference type="EMBL" id="CAJNOK010007783">
    <property type="protein sequence ID" value="CAF1044472.1"/>
    <property type="molecule type" value="Genomic_DNA"/>
</dbReference>
<accession>A0A8S2JKR6</accession>
<dbReference type="Proteomes" id="UP000677228">
    <property type="component" value="Unassembled WGS sequence"/>
</dbReference>
<keyword evidence="5" id="KW-0256">Endoplasmic reticulum</keyword>
<evidence type="ECO:0000256" key="2">
    <source>
        <dbReference type="ARBA" id="ARBA00011068"/>
    </source>
</evidence>
<feature type="transmembrane region" description="Helical" evidence="7">
    <location>
        <begin position="201"/>
        <end position="227"/>
    </location>
</feature>
<evidence type="ECO:0000256" key="6">
    <source>
        <dbReference type="ARBA" id="ARBA00023186"/>
    </source>
</evidence>
<keyword evidence="7" id="KW-1133">Transmembrane helix</keyword>
<keyword evidence="4" id="KW-0732">Signal</keyword>
<dbReference type="Gene3D" id="6.10.250.640">
    <property type="match status" value="1"/>
</dbReference>
<dbReference type="AlphaFoldDB" id="A0A8S2JKR6"/>
<name>A0A8S2JKR6_9BILA</name>
<gene>
    <name evidence="8" type="ORF">OVA965_LOCUS16653</name>
    <name evidence="9" type="ORF">TMI583_LOCUS16661</name>
</gene>
<dbReference type="PANTHER" id="PTHR17600">
    <property type="entry name" value="MESODERM DEVELOPMENT CANDIDATE 2"/>
    <property type="match status" value="1"/>
</dbReference>
<keyword evidence="7" id="KW-0472">Membrane</keyword>
<evidence type="ECO:0000313" key="10">
    <source>
        <dbReference type="Proteomes" id="UP000682733"/>
    </source>
</evidence>
<evidence type="ECO:0000256" key="5">
    <source>
        <dbReference type="ARBA" id="ARBA00022824"/>
    </source>
</evidence>
<organism evidence="9 10">
    <name type="scientific">Didymodactylos carnosus</name>
    <dbReference type="NCBI Taxonomy" id="1234261"/>
    <lineage>
        <taxon>Eukaryota</taxon>
        <taxon>Metazoa</taxon>
        <taxon>Spiralia</taxon>
        <taxon>Gnathifera</taxon>
        <taxon>Rotifera</taxon>
        <taxon>Eurotatoria</taxon>
        <taxon>Bdelloidea</taxon>
        <taxon>Philodinida</taxon>
        <taxon>Philodinidae</taxon>
        <taxon>Didymodactylos</taxon>
    </lineage>
</organism>
<evidence type="ECO:0000256" key="1">
    <source>
        <dbReference type="ARBA" id="ARBA00004240"/>
    </source>
</evidence>
<dbReference type="Gene3D" id="3.30.70.260">
    <property type="match status" value="1"/>
</dbReference>
<keyword evidence="7" id="KW-0812">Transmembrane</keyword>
<evidence type="ECO:0000313" key="8">
    <source>
        <dbReference type="EMBL" id="CAF1044472.1"/>
    </source>
</evidence>
<dbReference type="InterPro" id="IPR019330">
    <property type="entry name" value="MESD"/>
</dbReference>
<dbReference type="GO" id="GO:0005783">
    <property type="term" value="C:endoplasmic reticulum"/>
    <property type="evidence" value="ECO:0007669"/>
    <property type="project" value="UniProtKB-SubCell"/>
</dbReference>
<keyword evidence="6" id="KW-0143">Chaperone</keyword>
<evidence type="ECO:0000256" key="4">
    <source>
        <dbReference type="ARBA" id="ARBA00022729"/>
    </source>
</evidence>
<evidence type="ECO:0008006" key="11">
    <source>
        <dbReference type="Google" id="ProtNLM"/>
    </source>
</evidence>
<dbReference type="EMBL" id="CAJOBA010007794">
    <property type="protein sequence ID" value="CAF3812545.1"/>
    <property type="molecule type" value="Genomic_DNA"/>
</dbReference>
<evidence type="ECO:0000313" key="9">
    <source>
        <dbReference type="EMBL" id="CAF3812545.1"/>
    </source>
</evidence>